<dbReference type="Pfam" id="PF04242">
    <property type="entry name" value="DUF424"/>
    <property type="match status" value="1"/>
</dbReference>
<dbReference type="AlphaFoldDB" id="A0ABD5V1W5"/>
<evidence type="ECO:0000313" key="2">
    <source>
        <dbReference type="Proteomes" id="UP001596312"/>
    </source>
</evidence>
<keyword evidence="2" id="KW-1185">Reference proteome</keyword>
<comment type="caution">
    <text evidence="1">The sequence shown here is derived from an EMBL/GenBank/DDBJ whole genome shotgun (WGS) entry which is preliminary data.</text>
</comment>
<protein>
    <submittedName>
        <fullName evidence="1">DUF424 domain-containing protein</fullName>
    </submittedName>
</protein>
<dbReference type="RefSeq" id="WP_340604040.1">
    <property type="nucleotide sequence ID" value="NZ_JBBMXV010000003.1"/>
</dbReference>
<name>A0ABD5V1W5_9EURY</name>
<dbReference type="Gene3D" id="3.30.1860.10">
    <property type="entry name" value="uncharacterized conserved protein from methanopyrus kandleri domain like"/>
    <property type="match status" value="1"/>
</dbReference>
<proteinExistence type="predicted"/>
<dbReference type="EMBL" id="JBHSXQ010000003">
    <property type="protein sequence ID" value="MFC6905518.1"/>
    <property type="molecule type" value="Genomic_DNA"/>
</dbReference>
<evidence type="ECO:0000313" key="1">
    <source>
        <dbReference type="EMBL" id="MFC6905518.1"/>
    </source>
</evidence>
<gene>
    <name evidence="1" type="ORF">ACFQGH_09960</name>
</gene>
<sequence length="96" mass="10404">MILTERETPKGLLVSVCDRDVLGETFENGEVSITVTEEFYGGEEAGEERVATTLARASVGNLVGERSVSLAIDRGHVEEANVLDIDGVPHAQFLRM</sequence>
<dbReference type="Proteomes" id="UP001596312">
    <property type="component" value="Unassembled WGS sequence"/>
</dbReference>
<dbReference type="InterPro" id="IPR007355">
    <property type="entry name" value="DUF424"/>
</dbReference>
<organism evidence="1 2">
    <name type="scientific">Halalkalicoccus tibetensis</name>
    <dbReference type="NCBI Taxonomy" id="175632"/>
    <lineage>
        <taxon>Archaea</taxon>
        <taxon>Methanobacteriati</taxon>
        <taxon>Methanobacteriota</taxon>
        <taxon>Stenosarchaea group</taxon>
        <taxon>Halobacteria</taxon>
        <taxon>Halobacteriales</taxon>
        <taxon>Halococcaceae</taxon>
        <taxon>Halalkalicoccus</taxon>
    </lineage>
</organism>
<accession>A0ABD5V1W5</accession>
<reference evidence="1 2" key="1">
    <citation type="journal article" date="2019" name="Int. J. Syst. Evol. Microbiol.">
        <title>The Global Catalogue of Microorganisms (GCM) 10K type strain sequencing project: providing services to taxonomists for standard genome sequencing and annotation.</title>
        <authorList>
            <consortium name="The Broad Institute Genomics Platform"/>
            <consortium name="The Broad Institute Genome Sequencing Center for Infectious Disease"/>
            <person name="Wu L."/>
            <person name="Ma J."/>
        </authorList>
    </citation>
    <scope>NUCLEOTIDE SEQUENCE [LARGE SCALE GENOMIC DNA]</scope>
    <source>
        <strain evidence="1 2">CGMCC 1.3240</strain>
    </source>
</reference>